<dbReference type="RefSeq" id="WP_189171660.1">
    <property type="nucleotide sequence ID" value="NZ_BMQB01000010.1"/>
</dbReference>
<dbReference type="EMBL" id="BMQB01000010">
    <property type="protein sequence ID" value="GGK05451.1"/>
    <property type="molecule type" value="Genomic_DNA"/>
</dbReference>
<feature type="transmembrane region" description="Helical" evidence="1">
    <location>
        <begin position="206"/>
        <end position="227"/>
    </location>
</feature>
<evidence type="ECO:0000313" key="2">
    <source>
        <dbReference type="EMBL" id="GGK05451.1"/>
    </source>
</evidence>
<sequence>MSATTAGFLVVLGAAALSAAGFVLVSRYVPDRWLIADADAASALYATIGMVYAILIAIAAIAIWEPRTAADAASKREAADLIDAHWEARHLNPNDVDEVQTLARAYLAEVVHEEWATLRRDRAAHPRAEQAFVALRLRAEDALVDKEPYADAREAVLAKLADAAAARRDRIAAAGEGLPGPLWLILLLGSLVSVAFLYLFGLDRTFPNGLMMATVGAMLAVLLFVLYQVEYPFSRGLAVTPDAFRTALAEVSP</sequence>
<keyword evidence="3" id="KW-1185">Reference proteome</keyword>
<reference evidence="2" key="2">
    <citation type="submission" date="2020-09" db="EMBL/GenBank/DDBJ databases">
        <authorList>
            <person name="Sun Q."/>
            <person name="Ohkuma M."/>
        </authorList>
    </citation>
    <scope>NUCLEOTIDE SEQUENCE</scope>
    <source>
        <strain evidence="2">JCM 3090</strain>
    </source>
</reference>
<accession>A0A8J3BET5</accession>
<dbReference type="InterPro" id="IPR025333">
    <property type="entry name" value="DUF4239"/>
</dbReference>
<evidence type="ECO:0000256" key="1">
    <source>
        <dbReference type="SAM" id="Phobius"/>
    </source>
</evidence>
<protein>
    <submittedName>
        <fullName evidence="2">Membrane protein</fullName>
    </submittedName>
</protein>
<keyword evidence="1" id="KW-1133">Transmembrane helix</keyword>
<comment type="caution">
    <text evidence="2">The sequence shown here is derived from an EMBL/GenBank/DDBJ whole genome shotgun (WGS) entry which is preliminary data.</text>
</comment>
<dbReference type="AlphaFoldDB" id="A0A8J3BET5"/>
<feature type="transmembrane region" description="Helical" evidence="1">
    <location>
        <begin position="180"/>
        <end position="200"/>
    </location>
</feature>
<dbReference type="Pfam" id="PF14023">
    <property type="entry name" value="Bestrophin-like"/>
    <property type="match status" value="1"/>
</dbReference>
<dbReference type="Proteomes" id="UP000649739">
    <property type="component" value="Unassembled WGS sequence"/>
</dbReference>
<reference evidence="2" key="1">
    <citation type="journal article" date="2014" name="Int. J. Syst. Evol. Microbiol.">
        <title>Complete genome sequence of Corynebacterium casei LMG S-19264T (=DSM 44701T), isolated from a smear-ripened cheese.</title>
        <authorList>
            <consortium name="US DOE Joint Genome Institute (JGI-PGF)"/>
            <person name="Walter F."/>
            <person name="Albersmeier A."/>
            <person name="Kalinowski J."/>
            <person name="Ruckert C."/>
        </authorList>
    </citation>
    <scope>NUCLEOTIDE SEQUENCE</scope>
    <source>
        <strain evidence="2">JCM 3090</strain>
    </source>
</reference>
<keyword evidence="1" id="KW-0812">Transmembrane</keyword>
<keyword evidence="1" id="KW-0472">Membrane</keyword>
<feature type="transmembrane region" description="Helical" evidence="1">
    <location>
        <begin position="43"/>
        <end position="64"/>
    </location>
</feature>
<name>A0A8J3BET5_9ACTN</name>
<proteinExistence type="predicted"/>
<organism evidence="2 3">
    <name type="scientific">Pilimelia anulata</name>
    <dbReference type="NCBI Taxonomy" id="53371"/>
    <lineage>
        <taxon>Bacteria</taxon>
        <taxon>Bacillati</taxon>
        <taxon>Actinomycetota</taxon>
        <taxon>Actinomycetes</taxon>
        <taxon>Micromonosporales</taxon>
        <taxon>Micromonosporaceae</taxon>
        <taxon>Pilimelia</taxon>
    </lineage>
</organism>
<evidence type="ECO:0000313" key="3">
    <source>
        <dbReference type="Proteomes" id="UP000649739"/>
    </source>
</evidence>
<gene>
    <name evidence="2" type="ORF">GCM10010123_39160</name>
</gene>